<keyword evidence="2" id="KW-0812">Transmembrane</keyword>
<dbReference type="AlphaFoldDB" id="A0A7S3KY43"/>
<gene>
    <name evidence="4" type="ORF">ACOF00016_LOCUS1443</name>
</gene>
<feature type="region of interest" description="Disordered" evidence="1">
    <location>
        <begin position="405"/>
        <end position="467"/>
    </location>
</feature>
<keyword evidence="2" id="KW-0472">Membrane</keyword>
<protein>
    <submittedName>
        <fullName evidence="4">Uncharacterized protein</fullName>
    </submittedName>
</protein>
<evidence type="ECO:0000256" key="2">
    <source>
        <dbReference type="SAM" id="Phobius"/>
    </source>
</evidence>
<keyword evidence="3" id="KW-0732">Signal</keyword>
<keyword evidence="2" id="KW-1133">Transmembrane helix</keyword>
<evidence type="ECO:0000256" key="3">
    <source>
        <dbReference type="SAM" id="SignalP"/>
    </source>
</evidence>
<feature type="chain" id="PRO_5031447475" evidence="3">
    <location>
        <begin position="18"/>
        <end position="546"/>
    </location>
</feature>
<sequence>MRIQLLLVATVLGGATAATPYAELTPVTTRDSSASAEHEHFTFCAGDLYFSMTSVDSANDSIDGIYRFDPDNKSTSSTQLVSSVGMVRGLTCHHHHLYYYRRGTGTPWGFYQFDLETNDENFIGDALNYSHDTLVDYDGELFIGGRGPKLYKLILSTDEPTVGVVWEGPSKDDKIYPQSLAVHRGEVGSELFFVAPDEQDHPSLWKFNVADDQATLLKDLVLRTGDDKATIAEMISYKGPQDFKAELYFSLGGFERAEGHHRLATWDPSGAGSLPVITLVDHYDPSHMTIYNGDLYMVLRNPKDLSKFAVWVWNGRFVKKVFHLPNEGRITSMAVWDDILVASGDSGPMVVWNGDSAASVSATTKLSSIGSMISNKGVLMIAATEDPADKGNKLFSLNKGVWKNPHSETSNSGTVTTDNKYDSTSSSSAGAGSDNTDSLGFNSESKSEGDRSDTSGNNAVPPTWTKEISGSGGMGGAGKFFIVVLVFGVVGGLGWYAYKSNPGIVFFDSGSKTTWTDDEFAGEAHDTWTEDEVHASERSDEGGIMA</sequence>
<proteinExistence type="predicted"/>
<dbReference type="EMBL" id="HBIM01001647">
    <property type="protein sequence ID" value="CAE0403220.1"/>
    <property type="molecule type" value="Transcribed_RNA"/>
</dbReference>
<reference evidence="4" key="1">
    <citation type="submission" date="2021-01" db="EMBL/GenBank/DDBJ databases">
        <authorList>
            <person name="Corre E."/>
            <person name="Pelletier E."/>
            <person name="Niang G."/>
            <person name="Scheremetjew M."/>
            <person name="Finn R."/>
            <person name="Kale V."/>
            <person name="Holt S."/>
            <person name="Cochrane G."/>
            <person name="Meng A."/>
            <person name="Brown T."/>
            <person name="Cohen L."/>
        </authorList>
    </citation>
    <scope>NUCLEOTIDE SEQUENCE</scope>
    <source>
        <strain evidence="4">CCMP127</strain>
    </source>
</reference>
<feature type="compositionally biased region" description="Low complexity" evidence="1">
    <location>
        <begin position="423"/>
        <end position="438"/>
    </location>
</feature>
<evidence type="ECO:0000256" key="1">
    <source>
        <dbReference type="SAM" id="MobiDB-lite"/>
    </source>
</evidence>
<name>A0A7S3KY43_9STRA</name>
<feature type="compositionally biased region" description="Polar residues" evidence="1">
    <location>
        <begin position="407"/>
        <end position="418"/>
    </location>
</feature>
<dbReference type="SUPFAM" id="SSF63829">
    <property type="entry name" value="Calcium-dependent phosphotriesterase"/>
    <property type="match status" value="1"/>
</dbReference>
<accession>A0A7S3KY43</accession>
<organism evidence="4">
    <name type="scientific">Amphora coffeiformis</name>
    <dbReference type="NCBI Taxonomy" id="265554"/>
    <lineage>
        <taxon>Eukaryota</taxon>
        <taxon>Sar</taxon>
        <taxon>Stramenopiles</taxon>
        <taxon>Ochrophyta</taxon>
        <taxon>Bacillariophyta</taxon>
        <taxon>Bacillariophyceae</taxon>
        <taxon>Bacillariophycidae</taxon>
        <taxon>Thalassiophysales</taxon>
        <taxon>Catenulaceae</taxon>
        <taxon>Amphora</taxon>
    </lineage>
</organism>
<feature type="signal peptide" evidence="3">
    <location>
        <begin position="1"/>
        <end position="17"/>
    </location>
</feature>
<evidence type="ECO:0000313" key="4">
    <source>
        <dbReference type="EMBL" id="CAE0403220.1"/>
    </source>
</evidence>
<feature type="transmembrane region" description="Helical" evidence="2">
    <location>
        <begin position="480"/>
        <end position="498"/>
    </location>
</feature>